<accession>C5RBL5</accession>
<keyword evidence="1" id="KW-0472">Membrane</keyword>
<feature type="transmembrane region" description="Helical" evidence="1">
    <location>
        <begin position="7"/>
        <end position="27"/>
    </location>
</feature>
<name>C5RBL5_WEIPA</name>
<dbReference type="HOGENOM" id="CLU_216855_0_0_9"/>
<dbReference type="RefSeq" id="WP_002827100.1">
    <property type="nucleotide sequence ID" value="NZ_GG697128.1"/>
</dbReference>
<keyword evidence="3" id="KW-1185">Reference proteome</keyword>
<dbReference type="GeneID" id="93950306"/>
<protein>
    <submittedName>
        <fullName evidence="2">Uncharacterized protein</fullName>
    </submittedName>
</protein>
<dbReference type="Proteomes" id="UP000004528">
    <property type="component" value="Unassembled WGS sequence"/>
</dbReference>
<keyword evidence="1" id="KW-0812">Transmembrane</keyword>
<organism evidence="2 3">
    <name type="scientific">Weissella paramesenteroides ATCC 33313</name>
    <dbReference type="NCBI Taxonomy" id="585506"/>
    <lineage>
        <taxon>Bacteria</taxon>
        <taxon>Bacillati</taxon>
        <taxon>Bacillota</taxon>
        <taxon>Bacilli</taxon>
        <taxon>Lactobacillales</taxon>
        <taxon>Lactobacillaceae</taxon>
        <taxon>Weissella</taxon>
    </lineage>
</organism>
<keyword evidence="1" id="KW-1133">Transmembrane helix</keyword>
<comment type="caution">
    <text evidence="2">The sequence shown here is derived from an EMBL/GenBank/DDBJ whole genome shotgun (WGS) entry which is preliminary data.</text>
</comment>
<dbReference type="AlphaFoldDB" id="C5RBL5"/>
<gene>
    <name evidence="2" type="ORF">HMPREF0877_1361</name>
</gene>
<proteinExistence type="predicted"/>
<dbReference type="STRING" id="585506.HMPREF0877_1361"/>
<sequence length="44" mass="4948">MSTILKVLLSTFLIISGLAVFTTIFLSKQIDHAGDYLQDKIYND</sequence>
<reference evidence="2 3" key="1">
    <citation type="submission" date="2009-04" db="EMBL/GenBank/DDBJ databases">
        <authorList>
            <person name="Qin X."/>
            <person name="Bachman B."/>
            <person name="Battles P."/>
            <person name="Bell A."/>
            <person name="Bess C."/>
            <person name="Bickham C."/>
            <person name="Chaboub L."/>
            <person name="Chen D."/>
            <person name="Coyle M."/>
            <person name="Deiros D.R."/>
            <person name="Dinh H."/>
            <person name="Forbes L."/>
            <person name="Fowler G."/>
            <person name="Francisco L."/>
            <person name="Fu Q."/>
            <person name="Gubbala S."/>
            <person name="Hale W."/>
            <person name="Han Y."/>
            <person name="Hemphill L."/>
            <person name="Highlander S.K."/>
            <person name="Hirani K."/>
            <person name="Hogues M."/>
            <person name="Jackson L."/>
            <person name="Jakkamsetti A."/>
            <person name="Javaid M."/>
            <person name="Jiang H."/>
            <person name="Korchina V."/>
            <person name="Kovar C."/>
            <person name="Lara F."/>
            <person name="Lee S."/>
            <person name="Mata R."/>
            <person name="Mathew T."/>
            <person name="Moen C."/>
            <person name="Morales K."/>
            <person name="Munidasa M."/>
            <person name="Nazareth L."/>
            <person name="Ngo R."/>
            <person name="Nguyen L."/>
            <person name="Okwuonu G."/>
            <person name="Ongeri F."/>
            <person name="Patil S."/>
            <person name="Petrosino J."/>
            <person name="Pham C."/>
            <person name="Pham P."/>
            <person name="Pu L.-L."/>
            <person name="Puazo M."/>
            <person name="Raj R."/>
            <person name="Reid J."/>
            <person name="Rouhana J."/>
            <person name="Saada N."/>
            <person name="Shang Y."/>
            <person name="Simmons D."/>
            <person name="Thornton R."/>
            <person name="Warren J."/>
            <person name="Weissenberger G."/>
            <person name="Zhang J."/>
            <person name="Zhang L."/>
            <person name="Zhou C."/>
            <person name="Zhu D."/>
            <person name="Muzny D."/>
            <person name="Worley K."/>
            <person name="Gibbs R."/>
        </authorList>
    </citation>
    <scope>NUCLEOTIDE SEQUENCE [LARGE SCALE GENOMIC DNA]</scope>
    <source>
        <strain evidence="2 3">ATCC 33313</strain>
    </source>
</reference>
<dbReference type="EMBL" id="ACKU01000021">
    <property type="protein sequence ID" value="EER74441.1"/>
    <property type="molecule type" value="Genomic_DNA"/>
</dbReference>
<evidence type="ECO:0000256" key="1">
    <source>
        <dbReference type="SAM" id="Phobius"/>
    </source>
</evidence>
<evidence type="ECO:0000313" key="3">
    <source>
        <dbReference type="Proteomes" id="UP000004528"/>
    </source>
</evidence>
<evidence type="ECO:0000313" key="2">
    <source>
        <dbReference type="EMBL" id="EER74441.1"/>
    </source>
</evidence>